<name>A0AAD9EY45_DISEL</name>
<gene>
    <name evidence="2" type="ORF">KUDE01_029519</name>
</gene>
<feature type="compositionally biased region" description="Polar residues" evidence="1">
    <location>
        <begin position="73"/>
        <end position="88"/>
    </location>
</feature>
<dbReference type="PANTHER" id="PTHR16156:SF10">
    <property type="entry name" value="AFTIPHILIN-RELATED"/>
    <property type="match status" value="1"/>
</dbReference>
<evidence type="ECO:0000313" key="3">
    <source>
        <dbReference type="Proteomes" id="UP001228049"/>
    </source>
</evidence>
<protein>
    <submittedName>
        <fullName evidence="2">Aftiphilin</fullName>
    </submittedName>
</protein>
<dbReference type="GO" id="GO:0032588">
    <property type="term" value="C:trans-Golgi network membrane"/>
    <property type="evidence" value="ECO:0007669"/>
    <property type="project" value="InterPro"/>
</dbReference>
<dbReference type="AlphaFoldDB" id="A0AAD9EY45"/>
<dbReference type="EMBL" id="JASDAP010000020">
    <property type="protein sequence ID" value="KAK1885798.1"/>
    <property type="molecule type" value="Genomic_DNA"/>
</dbReference>
<dbReference type="Proteomes" id="UP001228049">
    <property type="component" value="Unassembled WGS sequence"/>
</dbReference>
<accession>A0AAD9EY45</accession>
<feature type="region of interest" description="Disordered" evidence="1">
    <location>
        <begin position="73"/>
        <end position="103"/>
    </location>
</feature>
<keyword evidence="3" id="KW-1185">Reference proteome</keyword>
<evidence type="ECO:0000256" key="1">
    <source>
        <dbReference type="SAM" id="MobiDB-lite"/>
    </source>
</evidence>
<proteinExistence type="predicted"/>
<evidence type="ECO:0000313" key="2">
    <source>
        <dbReference type="EMBL" id="KAK1885798.1"/>
    </source>
</evidence>
<reference evidence="2" key="1">
    <citation type="submission" date="2023-04" db="EMBL/GenBank/DDBJ databases">
        <title>Chromosome-level genome of Chaenocephalus aceratus.</title>
        <authorList>
            <person name="Park H."/>
        </authorList>
    </citation>
    <scope>NUCLEOTIDE SEQUENCE</scope>
    <source>
        <strain evidence="2">DE</strain>
        <tissue evidence="2">Muscle</tissue>
    </source>
</reference>
<feature type="region of interest" description="Disordered" evidence="1">
    <location>
        <begin position="143"/>
        <end position="295"/>
    </location>
</feature>
<organism evidence="2 3">
    <name type="scientific">Dissostichus eleginoides</name>
    <name type="common">Patagonian toothfish</name>
    <name type="synonym">Dissostichus amissus</name>
    <dbReference type="NCBI Taxonomy" id="100907"/>
    <lineage>
        <taxon>Eukaryota</taxon>
        <taxon>Metazoa</taxon>
        <taxon>Chordata</taxon>
        <taxon>Craniata</taxon>
        <taxon>Vertebrata</taxon>
        <taxon>Euteleostomi</taxon>
        <taxon>Actinopterygii</taxon>
        <taxon>Neopterygii</taxon>
        <taxon>Teleostei</taxon>
        <taxon>Neoteleostei</taxon>
        <taxon>Acanthomorphata</taxon>
        <taxon>Eupercaria</taxon>
        <taxon>Perciformes</taxon>
        <taxon>Notothenioidei</taxon>
        <taxon>Nototheniidae</taxon>
        <taxon>Dissostichus</taxon>
    </lineage>
</organism>
<dbReference type="GO" id="GO:0030121">
    <property type="term" value="C:AP-1 adaptor complex"/>
    <property type="evidence" value="ECO:0007669"/>
    <property type="project" value="TreeGrafter"/>
</dbReference>
<comment type="caution">
    <text evidence="2">The sequence shown here is derived from an EMBL/GenBank/DDBJ whole genome shotgun (WGS) entry which is preliminary data.</text>
</comment>
<sequence length="295" mass="30744">MEPDVIRLYNSSPPPMEDGAEEEDEFGDFDTFSNVPHSISFTEFETPATFNQNEAFSATSPPELLNSRGVTAFSHSSSKGTHNNNELSKANGVVPGSHLGPSERTEIKKVLSGSVDFSVSDTAASEPAGCNGGGSEVLTNGFATFDVQGSPSSQDSVQSCKKATSTEDTGSIPAEDDFADFAAFSNAEGHLSQTANEDSDNPPGGSLLAEAACLEEHCNIEQENTSEDNDRDTNRTGPDTCGSDSDSGPAEAPDGSCNTDRGPHSDSDSDSGPAEAPDGTCNTDRGPTLTLKKET</sequence>
<feature type="region of interest" description="Disordered" evidence="1">
    <location>
        <begin position="1"/>
        <end position="24"/>
    </location>
</feature>
<dbReference type="InterPro" id="IPR046359">
    <property type="entry name" value="Aftin-like"/>
</dbReference>
<dbReference type="PANTHER" id="PTHR16156">
    <property type="entry name" value="AFTIPHILIN A-RELATED"/>
    <property type="match status" value="1"/>
</dbReference>
<dbReference type="GO" id="GO:0030276">
    <property type="term" value="F:clathrin binding"/>
    <property type="evidence" value="ECO:0007669"/>
    <property type="project" value="InterPro"/>
</dbReference>
<feature type="compositionally biased region" description="Polar residues" evidence="1">
    <location>
        <begin position="143"/>
        <end position="169"/>
    </location>
</feature>